<evidence type="ECO:0000256" key="5">
    <source>
        <dbReference type="SAM" id="SignalP"/>
    </source>
</evidence>
<comment type="caution">
    <text evidence="7">The sequence shown here is derived from an EMBL/GenBank/DDBJ whole genome shotgun (WGS) entry which is preliminary data.</text>
</comment>
<dbReference type="GO" id="GO:0009289">
    <property type="term" value="C:pilus"/>
    <property type="evidence" value="ECO:0007669"/>
    <property type="project" value="UniProtKB-SubCell"/>
</dbReference>
<dbReference type="InterPro" id="IPR008966">
    <property type="entry name" value="Adhesion_dom_sf"/>
</dbReference>
<feature type="signal peptide" evidence="5">
    <location>
        <begin position="1"/>
        <end position="22"/>
    </location>
</feature>
<gene>
    <name evidence="7" type="ORF">RZP41_20060</name>
</gene>
<keyword evidence="3 5" id="KW-0732">Signal</keyword>
<dbReference type="InterPro" id="IPR036937">
    <property type="entry name" value="Adhesion_dom_fimbrial_sf"/>
</dbReference>
<dbReference type="InterPro" id="IPR050263">
    <property type="entry name" value="Bact_Fimbrial_Adh_Pro"/>
</dbReference>
<sequence length="187" mass="19332">MKKTIVAVMVAASAVLSAQAFAAGNSTNLTVLGKVTATGESCNVTPAPLIAGGSLTLDDIRADKLENFALNSPYKELAKDIEYKVEDCQKGASDYTGNISVTVTGDYVSGMNDVLKNLAPNAANSAAVTVVNTDWSRVDLSGVNAAQTVAYTAGTPSYLRFKAAYVRTGSGVTTGDVKGVATFTLTY</sequence>
<evidence type="ECO:0000256" key="3">
    <source>
        <dbReference type="ARBA" id="ARBA00022729"/>
    </source>
</evidence>
<dbReference type="RefSeq" id="WP_032454619.1">
    <property type="nucleotide sequence ID" value="NZ_CAAHGF010000052.1"/>
</dbReference>
<evidence type="ECO:0000259" key="6">
    <source>
        <dbReference type="Pfam" id="PF00419"/>
    </source>
</evidence>
<dbReference type="PANTHER" id="PTHR33420:SF3">
    <property type="entry name" value="FIMBRIAL SUBUNIT ELFA"/>
    <property type="match status" value="1"/>
</dbReference>
<keyword evidence="4" id="KW-0281">Fimbrium</keyword>
<dbReference type="EMBL" id="JAWHZD010000012">
    <property type="protein sequence ID" value="MDV0843529.1"/>
    <property type="molecule type" value="Genomic_DNA"/>
</dbReference>
<evidence type="ECO:0000313" key="7">
    <source>
        <dbReference type="EMBL" id="MDV0843529.1"/>
    </source>
</evidence>
<evidence type="ECO:0000256" key="1">
    <source>
        <dbReference type="ARBA" id="ARBA00004561"/>
    </source>
</evidence>
<dbReference type="Proteomes" id="UP001284547">
    <property type="component" value="Unassembled WGS sequence"/>
</dbReference>
<dbReference type="SUPFAM" id="SSF49401">
    <property type="entry name" value="Bacterial adhesins"/>
    <property type="match status" value="1"/>
</dbReference>
<feature type="chain" id="PRO_5043578071" evidence="5">
    <location>
        <begin position="23"/>
        <end position="187"/>
    </location>
</feature>
<evidence type="ECO:0000256" key="2">
    <source>
        <dbReference type="ARBA" id="ARBA00006671"/>
    </source>
</evidence>
<comment type="similarity">
    <text evidence="2">Belongs to the fimbrial protein family.</text>
</comment>
<reference evidence="7" key="1">
    <citation type="submission" date="2023-10" db="EMBL/GenBank/DDBJ databases">
        <title>Surveillance and assessment of the effects of hospital wastewater treatment on clearance of pathogenic bacterial and antimicrobial resistance genes.</title>
        <authorList>
            <person name="Wu Y."/>
        </authorList>
    </citation>
    <scope>NUCLEOTIDE SEQUENCE</scope>
    <source>
        <strain evidence="7">23-M-SRM-33-1</strain>
    </source>
</reference>
<evidence type="ECO:0000256" key="4">
    <source>
        <dbReference type="ARBA" id="ARBA00023263"/>
    </source>
</evidence>
<dbReference type="AlphaFoldDB" id="A0AAW8XVE8"/>
<organism evidence="7 8">
    <name type="scientific">Klebsiella quasipneumoniae subsp. quasipneumoniae</name>
    <dbReference type="NCBI Taxonomy" id="1667327"/>
    <lineage>
        <taxon>Bacteria</taxon>
        <taxon>Pseudomonadati</taxon>
        <taxon>Pseudomonadota</taxon>
        <taxon>Gammaproteobacteria</taxon>
        <taxon>Enterobacterales</taxon>
        <taxon>Enterobacteriaceae</taxon>
        <taxon>Klebsiella/Raoultella group</taxon>
        <taxon>Klebsiella</taxon>
        <taxon>Klebsiella pneumoniae complex</taxon>
    </lineage>
</organism>
<proteinExistence type="inferred from homology"/>
<comment type="subcellular location">
    <subcellularLocation>
        <location evidence="1">Fimbrium</location>
    </subcellularLocation>
</comment>
<name>A0AAW8XVE8_9ENTR</name>
<accession>A0AAW8XVE8</accession>
<evidence type="ECO:0000313" key="8">
    <source>
        <dbReference type="Proteomes" id="UP001284547"/>
    </source>
</evidence>
<dbReference type="Pfam" id="PF00419">
    <property type="entry name" value="Fimbrial"/>
    <property type="match status" value="1"/>
</dbReference>
<protein>
    <submittedName>
        <fullName evidence="7">Fimbrial protein</fullName>
    </submittedName>
</protein>
<dbReference type="Gene3D" id="2.60.40.1090">
    <property type="entry name" value="Fimbrial-type adhesion domain"/>
    <property type="match status" value="1"/>
</dbReference>
<feature type="domain" description="Fimbrial-type adhesion" evidence="6">
    <location>
        <begin position="35"/>
        <end position="187"/>
    </location>
</feature>
<dbReference type="GO" id="GO:0043709">
    <property type="term" value="P:cell adhesion involved in single-species biofilm formation"/>
    <property type="evidence" value="ECO:0007669"/>
    <property type="project" value="TreeGrafter"/>
</dbReference>
<dbReference type="InterPro" id="IPR000259">
    <property type="entry name" value="Adhesion_dom_fimbrial"/>
</dbReference>
<dbReference type="PANTHER" id="PTHR33420">
    <property type="entry name" value="FIMBRIAL SUBUNIT ELFA-RELATED"/>
    <property type="match status" value="1"/>
</dbReference>